<evidence type="ECO:0000313" key="3">
    <source>
        <dbReference type="Proteomes" id="UP000269097"/>
    </source>
</evidence>
<accession>A0A3G3K538</accession>
<name>A0A3G3K538_9BACL</name>
<gene>
    <name evidence="2" type="ORF">EAV92_23195</name>
</gene>
<protein>
    <submittedName>
        <fullName evidence="2">Uncharacterized protein</fullName>
    </submittedName>
</protein>
<dbReference type="EMBL" id="CP033433">
    <property type="protein sequence ID" value="AYQ75197.1"/>
    <property type="molecule type" value="Genomic_DNA"/>
</dbReference>
<keyword evidence="1" id="KW-1133">Transmembrane helix</keyword>
<feature type="transmembrane region" description="Helical" evidence="1">
    <location>
        <begin position="23"/>
        <end position="48"/>
    </location>
</feature>
<feature type="transmembrane region" description="Helical" evidence="1">
    <location>
        <begin position="77"/>
        <end position="97"/>
    </location>
</feature>
<dbReference type="Proteomes" id="UP000269097">
    <property type="component" value="Chromosome"/>
</dbReference>
<evidence type="ECO:0000256" key="1">
    <source>
        <dbReference type="SAM" id="Phobius"/>
    </source>
</evidence>
<dbReference type="AlphaFoldDB" id="A0A3G3K538"/>
<feature type="transmembrane region" description="Helical" evidence="1">
    <location>
        <begin position="54"/>
        <end position="70"/>
    </location>
</feature>
<keyword evidence="3" id="KW-1185">Reference proteome</keyword>
<dbReference type="KEGG" id="coh:EAV92_23195"/>
<evidence type="ECO:0000313" key="2">
    <source>
        <dbReference type="EMBL" id="AYQ75197.1"/>
    </source>
</evidence>
<organism evidence="2 3">
    <name type="scientific">Cohnella candidum</name>
    <dbReference type="NCBI Taxonomy" id="2674991"/>
    <lineage>
        <taxon>Bacteria</taxon>
        <taxon>Bacillati</taxon>
        <taxon>Bacillota</taxon>
        <taxon>Bacilli</taxon>
        <taxon>Bacillales</taxon>
        <taxon>Paenibacillaceae</taxon>
        <taxon>Cohnella</taxon>
    </lineage>
</organism>
<keyword evidence="1" id="KW-0472">Membrane</keyword>
<keyword evidence="1" id="KW-0812">Transmembrane</keyword>
<sequence>MTIHPCVVILFLGNYPIGKMKRFFWISFWILVYTVIEWIEVWQGILIYRNGWNLWWSIAFMGVVIPLVRLHYRRPLWAYGISIIVVFTLVGLFHVPLTK</sequence>
<reference evidence="2 3" key="1">
    <citation type="submission" date="2018-10" db="EMBL/GenBank/DDBJ databases">
        <title>Genome Sequence of Cohnella sp.</title>
        <authorList>
            <person name="Srinivasan S."/>
            <person name="Kim M.K."/>
        </authorList>
    </citation>
    <scope>NUCLEOTIDE SEQUENCE [LARGE SCALE GENOMIC DNA]</scope>
    <source>
        <strain evidence="2 3">18JY8-7</strain>
    </source>
</reference>
<proteinExistence type="predicted"/>